<comment type="caution">
    <text evidence="1">The sequence shown here is derived from an EMBL/GenBank/DDBJ whole genome shotgun (WGS) entry which is preliminary data.</text>
</comment>
<evidence type="ECO:0000313" key="2">
    <source>
        <dbReference type="Proteomes" id="UP000593572"/>
    </source>
</evidence>
<proteinExistence type="predicted"/>
<dbReference type="AlphaFoldDB" id="A0A7J8N111"/>
<keyword evidence="2" id="KW-1185">Reference proteome</keyword>
<accession>A0A7J8N111</accession>
<gene>
    <name evidence="1" type="ORF">Golob_004225</name>
</gene>
<name>A0A7J8N111_9ROSI</name>
<evidence type="ECO:0000313" key="1">
    <source>
        <dbReference type="EMBL" id="MBA0570596.1"/>
    </source>
</evidence>
<dbReference type="EMBL" id="JABEZX010000011">
    <property type="protein sequence ID" value="MBA0570596.1"/>
    <property type="molecule type" value="Genomic_DNA"/>
</dbReference>
<protein>
    <submittedName>
        <fullName evidence="1">Uncharacterized protein</fullName>
    </submittedName>
</protein>
<dbReference type="Proteomes" id="UP000593572">
    <property type="component" value="Unassembled WGS sequence"/>
</dbReference>
<organism evidence="1 2">
    <name type="scientific">Gossypium lobatum</name>
    <dbReference type="NCBI Taxonomy" id="34289"/>
    <lineage>
        <taxon>Eukaryota</taxon>
        <taxon>Viridiplantae</taxon>
        <taxon>Streptophyta</taxon>
        <taxon>Embryophyta</taxon>
        <taxon>Tracheophyta</taxon>
        <taxon>Spermatophyta</taxon>
        <taxon>Magnoliopsida</taxon>
        <taxon>eudicotyledons</taxon>
        <taxon>Gunneridae</taxon>
        <taxon>Pentapetalae</taxon>
        <taxon>rosids</taxon>
        <taxon>malvids</taxon>
        <taxon>Malvales</taxon>
        <taxon>Malvaceae</taxon>
        <taxon>Malvoideae</taxon>
        <taxon>Gossypium</taxon>
    </lineage>
</organism>
<sequence length="75" mass="8424">MLVGYMNLLSIMRDKKVANISSMHGPMDEDVSFAFHLRYDLIQLVNLGSPQGIHEPVHVANQHIVYGLCCSILEL</sequence>
<reference evidence="1 2" key="1">
    <citation type="journal article" date="2019" name="Genome Biol. Evol.">
        <title>Insights into the evolution of the New World diploid cottons (Gossypium, subgenus Houzingenia) based on genome sequencing.</title>
        <authorList>
            <person name="Grover C.E."/>
            <person name="Arick M.A. 2nd"/>
            <person name="Thrash A."/>
            <person name="Conover J.L."/>
            <person name="Sanders W.S."/>
            <person name="Peterson D.G."/>
            <person name="Frelichowski J.E."/>
            <person name="Scheffler J.A."/>
            <person name="Scheffler B.E."/>
            <person name="Wendel J.F."/>
        </authorList>
    </citation>
    <scope>NUCLEOTIDE SEQUENCE [LARGE SCALE GENOMIC DNA]</scope>
    <source>
        <strain evidence="1">157</strain>
        <tissue evidence="1">Leaf</tissue>
    </source>
</reference>